<dbReference type="Proteomes" id="UP000238304">
    <property type="component" value="Chromosome"/>
</dbReference>
<keyword evidence="5" id="KW-0378">Hydrolase</keyword>
<dbReference type="SUPFAM" id="SSF143011">
    <property type="entry name" value="RelE-like"/>
    <property type="match status" value="1"/>
</dbReference>
<reference evidence="7 8" key="1">
    <citation type="submission" date="2018-02" db="EMBL/GenBank/DDBJ databases">
        <authorList>
            <person name="Holder M.E."/>
            <person name="Ajami N.J."/>
            <person name="Petrosino J.F."/>
        </authorList>
    </citation>
    <scope>NUCLEOTIDE SEQUENCE [LARGE SCALE GENOMIC DNA]</scope>
    <source>
        <strain evidence="7 8">ATCC 33285</strain>
    </source>
</reference>
<evidence type="ECO:0000256" key="6">
    <source>
        <dbReference type="ARBA" id="ARBA00030388"/>
    </source>
</evidence>
<dbReference type="NCBIfam" id="TIGR02116">
    <property type="entry name" value="toxin_Txe_YoeB"/>
    <property type="match status" value="1"/>
</dbReference>
<evidence type="ECO:0000313" key="7">
    <source>
        <dbReference type="EMBL" id="AVM52380.1"/>
    </source>
</evidence>
<keyword evidence="4" id="KW-0255">Endonuclease</keyword>
<keyword evidence="3" id="KW-0540">Nuclease</keyword>
<dbReference type="Gene3D" id="3.30.2310.20">
    <property type="entry name" value="RelE-like"/>
    <property type="match status" value="1"/>
</dbReference>
<evidence type="ECO:0000256" key="2">
    <source>
        <dbReference type="ARBA" id="ARBA00022649"/>
    </source>
</evidence>
<evidence type="ECO:0000256" key="3">
    <source>
        <dbReference type="ARBA" id="ARBA00022722"/>
    </source>
</evidence>
<dbReference type="EMBL" id="CP027231">
    <property type="protein sequence ID" value="AVM52380.1"/>
    <property type="molecule type" value="Genomic_DNA"/>
</dbReference>
<accession>A0ABN5IHX3</accession>
<proteinExistence type="inferred from homology"/>
<dbReference type="InterPro" id="IPR035093">
    <property type="entry name" value="RelE/ParE_toxin_dom_sf"/>
</dbReference>
<sequence>MYRITLSEQAQKEYRFFCQCGNKAVLNKIKALLNDIAEHPYTGIGKSEALKYELTGKWSRRINAEHRIVYSVHDDIVEVYIFSMKYHYTKK</sequence>
<dbReference type="PANTHER" id="PTHR38039:SF1">
    <property type="entry name" value="TOXIN YOEB"/>
    <property type="match status" value="1"/>
</dbReference>
<gene>
    <name evidence="7" type="ORF">C4H11_04985</name>
</gene>
<dbReference type="RefSeq" id="WP_106040708.1">
    <property type="nucleotide sequence ID" value="NZ_CP027231.1"/>
</dbReference>
<evidence type="ECO:0000256" key="4">
    <source>
        <dbReference type="ARBA" id="ARBA00022759"/>
    </source>
</evidence>
<dbReference type="Pfam" id="PF06769">
    <property type="entry name" value="YoeB_toxin"/>
    <property type="match status" value="1"/>
</dbReference>
<name>A0ABN5IHX3_9BACE</name>
<evidence type="ECO:0000256" key="5">
    <source>
        <dbReference type="ARBA" id="ARBA00022801"/>
    </source>
</evidence>
<keyword evidence="2" id="KW-1277">Toxin-antitoxin system</keyword>
<evidence type="ECO:0000313" key="8">
    <source>
        <dbReference type="Proteomes" id="UP000238304"/>
    </source>
</evidence>
<dbReference type="PANTHER" id="PTHR38039">
    <property type="entry name" value="TOXIN YOEB"/>
    <property type="match status" value="1"/>
</dbReference>
<protein>
    <recommendedName>
        <fullName evidence="6">Putative mRNA interferase YoeB</fullName>
    </recommendedName>
</protein>
<comment type="similarity">
    <text evidence="1">Belongs to the YoeB family.</text>
</comment>
<organism evidence="7 8">
    <name type="scientific">Bacteroides zoogleoformans</name>
    <dbReference type="NCBI Taxonomy" id="28119"/>
    <lineage>
        <taxon>Bacteria</taxon>
        <taxon>Pseudomonadati</taxon>
        <taxon>Bacteroidota</taxon>
        <taxon>Bacteroidia</taxon>
        <taxon>Bacteroidales</taxon>
        <taxon>Bacteroidaceae</taxon>
        <taxon>Bacteroides</taxon>
    </lineage>
</organism>
<dbReference type="InterPro" id="IPR009614">
    <property type="entry name" value="YoeB_toxin"/>
</dbReference>
<keyword evidence="8" id="KW-1185">Reference proteome</keyword>
<evidence type="ECO:0000256" key="1">
    <source>
        <dbReference type="ARBA" id="ARBA00008172"/>
    </source>
</evidence>